<evidence type="ECO:0000313" key="3">
    <source>
        <dbReference type="Proteomes" id="UP000800041"/>
    </source>
</evidence>
<evidence type="ECO:0000259" key="1">
    <source>
        <dbReference type="SMART" id="SM00829"/>
    </source>
</evidence>
<dbReference type="SMART" id="SM00829">
    <property type="entry name" value="PKS_ER"/>
    <property type="match status" value="1"/>
</dbReference>
<proteinExistence type="predicted"/>
<dbReference type="InterPro" id="IPR036291">
    <property type="entry name" value="NAD(P)-bd_dom_sf"/>
</dbReference>
<dbReference type="AlphaFoldDB" id="A0A6G1GXD1"/>
<gene>
    <name evidence="2" type="ORF">K402DRAFT_394592</name>
</gene>
<protein>
    <submittedName>
        <fullName evidence="2">Zinc-binding oxidoreductase</fullName>
    </submittedName>
</protein>
<dbReference type="InterPro" id="IPR013154">
    <property type="entry name" value="ADH-like_N"/>
</dbReference>
<evidence type="ECO:0000313" key="2">
    <source>
        <dbReference type="EMBL" id="KAF1985613.1"/>
    </source>
</evidence>
<feature type="domain" description="Enoyl reductase (ER)" evidence="1">
    <location>
        <begin position="15"/>
        <end position="333"/>
    </location>
</feature>
<dbReference type="SUPFAM" id="SSF50129">
    <property type="entry name" value="GroES-like"/>
    <property type="match status" value="1"/>
</dbReference>
<keyword evidence="3" id="KW-1185">Reference proteome</keyword>
<dbReference type="PANTHER" id="PTHR11695">
    <property type="entry name" value="ALCOHOL DEHYDROGENASE RELATED"/>
    <property type="match status" value="1"/>
</dbReference>
<dbReference type="CDD" id="cd08267">
    <property type="entry name" value="MDR1"/>
    <property type="match status" value="1"/>
</dbReference>
<reference evidence="2" key="1">
    <citation type="journal article" date="2020" name="Stud. Mycol.">
        <title>101 Dothideomycetes genomes: a test case for predicting lifestyles and emergence of pathogens.</title>
        <authorList>
            <person name="Haridas S."/>
            <person name="Albert R."/>
            <person name="Binder M."/>
            <person name="Bloem J."/>
            <person name="Labutti K."/>
            <person name="Salamov A."/>
            <person name="Andreopoulos B."/>
            <person name="Baker S."/>
            <person name="Barry K."/>
            <person name="Bills G."/>
            <person name="Bluhm B."/>
            <person name="Cannon C."/>
            <person name="Castanera R."/>
            <person name="Culley D."/>
            <person name="Daum C."/>
            <person name="Ezra D."/>
            <person name="Gonzalez J."/>
            <person name="Henrissat B."/>
            <person name="Kuo A."/>
            <person name="Liang C."/>
            <person name="Lipzen A."/>
            <person name="Lutzoni F."/>
            <person name="Magnuson J."/>
            <person name="Mondo S."/>
            <person name="Nolan M."/>
            <person name="Ohm R."/>
            <person name="Pangilinan J."/>
            <person name="Park H.-J."/>
            <person name="Ramirez L."/>
            <person name="Alfaro M."/>
            <person name="Sun H."/>
            <person name="Tritt A."/>
            <person name="Yoshinaga Y."/>
            <person name="Zwiers L.-H."/>
            <person name="Turgeon B."/>
            <person name="Goodwin S."/>
            <person name="Spatafora J."/>
            <person name="Crous P."/>
            <person name="Grigoriev I."/>
        </authorList>
    </citation>
    <scope>NUCLEOTIDE SEQUENCE</scope>
    <source>
        <strain evidence="2">CBS 113979</strain>
    </source>
</reference>
<dbReference type="GO" id="GO:0016491">
    <property type="term" value="F:oxidoreductase activity"/>
    <property type="evidence" value="ECO:0007669"/>
    <property type="project" value="InterPro"/>
</dbReference>
<dbReference type="InterPro" id="IPR011032">
    <property type="entry name" value="GroES-like_sf"/>
</dbReference>
<organism evidence="2 3">
    <name type="scientific">Aulographum hederae CBS 113979</name>
    <dbReference type="NCBI Taxonomy" id="1176131"/>
    <lineage>
        <taxon>Eukaryota</taxon>
        <taxon>Fungi</taxon>
        <taxon>Dikarya</taxon>
        <taxon>Ascomycota</taxon>
        <taxon>Pezizomycotina</taxon>
        <taxon>Dothideomycetes</taxon>
        <taxon>Pleosporomycetidae</taxon>
        <taxon>Aulographales</taxon>
        <taxon>Aulographaceae</taxon>
    </lineage>
</organism>
<dbReference type="OrthoDB" id="201656at2759"/>
<dbReference type="GO" id="GO:0005739">
    <property type="term" value="C:mitochondrion"/>
    <property type="evidence" value="ECO:0007669"/>
    <property type="project" value="TreeGrafter"/>
</dbReference>
<dbReference type="Pfam" id="PF13602">
    <property type="entry name" value="ADH_zinc_N_2"/>
    <property type="match status" value="1"/>
</dbReference>
<dbReference type="Gene3D" id="3.40.50.720">
    <property type="entry name" value="NAD(P)-binding Rossmann-like Domain"/>
    <property type="match status" value="1"/>
</dbReference>
<name>A0A6G1GXD1_9PEZI</name>
<dbReference type="Proteomes" id="UP000800041">
    <property type="component" value="Unassembled WGS sequence"/>
</dbReference>
<sequence>MAETMKTWSYGKVQGKLEDFLVCDESAPAPDRSFLSKDQLVVETISTALNPVDYKLPESWVANLRIKFPATPGLDFCGRVVAKNPSNTSVEIGQLVFGGLPGAQQFGGLGQYILTNSNECAPLPDGINPDHAAAVGTAATTAYQSLLPGTPKMGWRIFINGGSGGCGTWAIQFAKVMGAFVVTCCSTANVEMCQQLGADEVIDYKKTDVVDELRSRGQIFDMVVDNVGSEELYSNQASYLKPNGWYSQVGMSDMAFSTVGTTLLRSALPTVLTYGRKFYFVNQKNSREFFENIGRMMADGKVRAVIDEMFEWEDAPAAIAKVREGRTKGKVVVHVGEP</sequence>
<dbReference type="PANTHER" id="PTHR11695:SF294">
    <property type="entry name" value="RETICULON-4-INTERACTING PROTEIN 1, MITOCHONDRIAL"/>
    <property type="match status" value="1"/>
</dbReference>
<dbReference type="InterPro" id="IPR050700">
    <property type="entry name" value="YIM1/Zinc_Alcohol_DH_Fams"/>
</dbReference>
<dbReference type="Pfam" id="PF08240">
    <property type="entry name" value="ADH_N"/>
    <property type="match status" value="1"/>
</dbReference>
<dbReference type="EMBL" id="ML977161">
    <property type="protein sequence ID" value="KAF1985613.1"/>
    <property type="molecule type" value="Genomic_DNA"/>
</dbReference>
<accession>A0A6G1GXD1</accession>
<dbReference type="Gene3D" id="3.90.180.10">
    <property type="entry name" value="Medium-chain alcohol dehydrogenases, catalytic domain"/>
    <property type="match status" value="1"/>
</dbReference>
<dbReference type="InterPro" id="IPR020843">
    <property type="entry name" value="ER"/>
</dbReference>
<dbReference type="SUPFAM" id="SSF51735">
    <property type="entry name" value="NAD(P)-binding Rossmann-fold domains"/>
    <property type="match status" value="1"/>
</dbReference>